<protein>
    <submittedName>
        <fullName evidence="1">Uncharacterized protein</fullName>
    </submittedName>
</protein>
<accession>A0A1X6Y7I7</accession>
<dbReference type="Proteomes" id="UP000193207">
    <property type="component" value="Unassembled WGS sequence"/>
</dbReference>
<dbReference type="EMBL" id="FWFU01000001">
    <property type="protein sequence ID" value="SLN13303.1"/>
    <property type="molecule type" value="Genomic_DNA"/>
</dbReference>
<gene>
    <name evidence="1" type="ORF">ROH8110_00226</name>
</gene>
<dbReference type="AlphaFoldDB" id="A0A1X6Y7I7"/>
<reference evidence="1 2" key="1">
    <citation type="submission" date="2017-03" db="EMBL/GenBank/DDBJ databases">
        <authorList>
            <person name="Afonso C.L."/>
            <person name="Miller P.J."/>
            <person name="Scott M.A."/>
            <person name="Spackman E."/>
            <person name="Goraichik I."/>
            <person name="Dimitrov K.M."/>
            <person name="Suarez D.L."/>
            <person name="Swayne D.E."/>
        </authorList>
    </citation>
    <scope>NUCLEOTIDE SEQUENCE [LARGE SCALE GENOMIC DNA]</scope>
    <source>
        <strain evidence="1 2">CECT 8110</strain>
    </source>
</reference>
<dbReference type="RefSeq" id="WP_170156461.1">
    <property type="nucleotide sequence ID" value="NZ_FWFU01000001.1"/>
</dbReference>
<name>A0A1X6Y7I7_9RHOB</name>
<proteinExistence type="predicted"/>
<evidence type="ECO:0000313" key="1">
    <source>
        <dbReference type="EMBL" id="SLN13303.1"/>
    </source>
</evidence>
<organism evidence="1 2">
    <name type="scientific">Roseovarius halotolerans</name>
    <dbReference type="NCBI Taxonomy" id="505353"/>
    <lineage>
        <taxon>Bacteria</taxon>
        <taxon>Pseudomonadati</taxon>
        <taxon>Pseudomonadota</taxon>
        <taxon>Alphaproteobacteria</taxon>
        <taxon>Rhodobacterales</taxon>
        <taxon>Roseobacteraceae</taxon>
        <taxon>Roseovarius</taxon>
    </lineage>
</organism>
<keyword evidence="2" id="KW-1185">Reference proteome</keyword>
<sequence length="45" mass="5150">MIDYFLILALGLLVFCRPLANVARRSRHVARFFPNESPSDANDSR</sequence>
<evidence type="ECO:0000313" key="2">
    <source>
        <dbReference type="Proteomes" id="UP000193207"/>
    </source>
</evidence>